<dbReference type="HOGENOM" id="CLU_2526120_0_0_11"/>
<dbReference type="EMBL" id="LK022848">
    <property type="protein sequence ID" value="CDR05514.1"/>
    <property type="molecule type" value="Genomic_DNA"/>
</dbReference>
<gene>
    <name evidence="1" type="ORF">SIRAN2463</name>
</gene>
<protein>
    <submittedName>
        <fullName evidence="1">Uncharacterized protein</fullName>
    </submittedName>
</protein>
<organism evidence="1">
    <name type="scientific">Streptomyces iranensis</name>
    <dbReference type="NCBI Taxonomy" id="576784"/>
    <lineage>
        <taxon>Bacteria</taxon>
        <taxon>Bacillati</taxon>
        <taxon>Actinomycetota</taxon>
        <taxon>Actinomycetes</taxon>
        <taxon>Kitasatosporales</taxon>
        <taxon>Streptomycetaceae</taxon>
        <taxon>Streptomyces</taxon>
        <taxon>Streptomyces violaceusniger group</taxon>
    </lineage>
</organism>
<sequence length="84" mass="9460">MLIIDFLSDLVGTRQAILRRSILPLPLIRNSEINERVRLSRPITYGLVVLQGHSEVTQSLRHIISISTHIAKIIVEDCKFLSAA</sequence>
<reference evidence="1" key="1">
    <citation type="submission" date="2014-05" db="EMBL/GenBank/DDBJ databases">
        <authorList>
            <person name="Horn Fabian"/>
        </authorList>
    </citation>
    <scope>NUCLEOTIDE SEQUENCE</scope>
</reference>
<name>A0A060ZIB5_9ACTN</name>
<proteinExistence type="predicted"/>
<evidence type="ECO:0000313" key="1">
    <source>
        <dbReference type="EMBL" id="CDR05514.1"/>
    </source>
</evidence>
<dbReference type="AlphaFoldDB" id="A0A060ZIB5"/>
<accession>A0A060ZIB5</accession>